<comment type="caution">
    <text evidence="1">The sequence shown here is derived from an EMBL/GenBank/DDBJ whole genome shotgun (WGS) entry which is preliminary data.</text>
</comment>
<name>A0ABN9GCQ3_9NEOB</name>
<protein>
    <submittedName>
        <fullName evidence="1">Uncharacterized protein</fullName>
    </submittedName>
</protein>
<reference evidence="1" key="1">
    <citation type="submission" date="2023-05" db="EMBL/GenBank/DDBJ databases">
        <authorList>
            <person name="Stuckert A."/>
        </authorList>
    </citation>
    <scope>NUCLEOTIDE SEQUENCE</scope>
</reference>
<sequence length="93" mass="10287">GHFLASSFCSPHHHTVPRAPVPPSHNCCQISYCCLYGLSLKLLTLRHSAMGLLGIQKAAQRVRAISSPVRRLFRLMDGSTMVYDLLRTHGITS</sequence>
<dbReference type="Proteomes" id="UP001162483">
    <property type="component" value="Unassembled WGS sequence"/>
</dbReference>
<feature type="non-terminal residue" evidence="1">
    <location>
        <position position="1"/>
    </location>
</feature>
<dbReference type="EMBL" id="CATNWA010018110">
    <property type="protein sequence ID" value="CAI9605356.1"/>
    <property type="molecule type" value="Genomic_DNA"/>
</dbReference>
<proteinExistence type="predicted"/>
<accession>A0ABN9GCQ3</accession>
<gene>
    <name evidence="1" type="ORF">SPARVUS_LOCUS13586979</name>
</gene>
<evidence type="ECO:0000313" key="2">
    <source>
        <dbReference type="Proteomes" id="UP001162483"/>
    </source>
</evidence>
<organism evidence="1 2">
    <name type="scientific">Staurois parvus</name>
    <dbReference type="NCBI Taxonomy" id="386267"/>
    <lineage>
        <taxon>Eukaryota</taxon>
        <taxon>Metazoa</taxon>
        <taxon>Chordata</taxon>
        <taxon>Craniata</taxon>
        <taxon>Vertebrata</taxon>
        <taxon>Euteleostomi</taxon>
        <taxon>Amphibia</taxon>
        <taxon>Batrachia</taxon>
        <taxon>Anura</taxon>
        <taxon>Neobatrachia</taxon>
        <taxon>Ranoidea</taxon>
        <taxon>Ranidae</taxon>
        <taxon>Staurois</taxon>
    </lineage>
</organism>
<evidence type="ECO:0000313" key="1">
    <source>
        <dbReference type="EMBL" id="CAI9605356.1"/>
    </source>
</evidence>
<keyword evidence="2" id="KW-1185">Reference proteome</keyword>